<evidence type="ECO:0000256" key="1">
    <source>
        <dbReference type="SAM" id="Phobius"/>
    </source>
</evidence>
<dbReference type="Pfam" id="PF06580">
    <property type="entry name" value="His_kinase"/>
    <property type="match status" value="1"/>
</dbReference>
<feature type="domain" description="Histidine kinase/HSP90-like ATPase" evidence="2">
    <location>
        <begin position="503"/>
        <end position="610"/>
    </location>
</feature>
<evidence type="ECO:0000259" key="2">
    <source>
        <dbReference type="Pfam" id="PF02518"/>
    </source>
</evidence>
<dbReference type="InterPro" id="IPR050640">
    <property type="entry name" value="Bact_2-comp_sensor_kinase"/>
</dbReference>
<gene>
    <name evidence="4" type="ORF">SAMN02745229_01632</name>
</gene>
<reference evidence="5" key="1">
    <citation type="submission" date="2016-11" db="EMBL/GenBank/DDBJ databases">
        <authorList>
            <person name="Varghese N."/>
            <person name="Submissions S."/>
        </authorList>
    </citation>
    <scope>NUCLEOTIDE SEQUENCE [LARGE SCALE GENOMIC DNA]</scope>
    <source>
        <strain evidence="5">DSM 3071</strain>
    </source>
</reference>
<dbReference type="STRING" id="1121131.SAMN02745229_01632"/>
<keyword evidence="5" id="KW-1185">Reference proteome</keyword>
<evidence type="ECO:0000313" key="4">
    <source>
        <dbReference type="EMBL" id="SHI13629.1"/>
    </source>
</evidence>
<feature type="transmembrane region" description="Helical" evidence="1">
    <location>
        <begin position="315"/>
        <end position="334"/>
    </location>
</feature>
<dbReference type="PANTHER" id="PTHR34220:SF7">
    <property type="entry name" value="SENSOR HISTIDINE KINASE YPDA"/>
    <property type="match status" value="1"/>
</dbReference>
<dbReference type="EMBL" id="FQXK01000012">
    <property type="protein sequence ID" value="SHI13629.1"/>
    <property type="molecule type" value="Genomic_DNA"/>
</dbReference>
<keyword evidence="4" id="KW-0808">Transferase</keyword>
<accession>A0A1M5YP21</accession>
<dbReference type="RefSeq" id="WP_073386903.1">
    <property type="nucleotide sequence ID" value="NZ_FQXK01000012.1"/>
</dbReference>
<dbReference type="SUPFAM" id="SSF55874">
    <property type="entry name" value="ATPase domain of HSP90 chaperone/DNA topoisomerase II/histidine kinase"/>
    <property type="match status" value="1"/>
</dbReference>
<dbReference type="InterPro" id="IPR036890">
    <property type="entry name" value="HATPase_C_sf"/>
</dbReference>
<proteinExistence type="predicted"/>
<feature type="domain" description="Signal transduction histidine kinase internal region" evidence="3">
    <location>
        <begin position="410"/>
        <end position="487"/>
    </location>
</feature>
<keyword evidence="1" id="KW-1133">Transmembrane helix</keyword>
<dbReference type="OrthoDB" id="138378at2"/>
<keyword evidence="1" id="KW-0812">Transmembrane</keyword>
<keyword evidence="1" id="KW-0472">Membrane</keyword>
<keyword evidence="4" id="KW-0418">Kinase</keyword>
<evidence type="ECO:0000259" key="3">
    <source>
        <dbReference type="Pfam" id="PF06580"/>
    </source>
</evidence>
<dbReference type="GeneID" id="89511929"/>
<dbReference type="InterPro" id="IPR003594">
    <property type="entry name" value="HATPase_dom"/>
</dbReference>
<dbReference type="Proteomes" id="UP000184278">
    <property type="component" value="Unassembled WGS sequence"/>
</dbReference>
<organism evidence="4 5">
    <name type="scientific">Butyrivibrio fibrisolvens DSM 3071</name>
    <dbReference type="NCBI Taxonomy" id="1121131"/>
    <lineage>
        <taxon>Bacteria</taxon>
        <taxon>Bacillati</taxon>
        <taxon>Bacillota</taxon>
        <taxon>Clostridia</taxon>
        <taxon>Lachnospirales</taxon>
        <taxon>Lachnospiraceae</taxon>
        <taxon>Butyrivibrio</taxon>
    </lineage>
</organism>
<dbReference type="Gene3D" id="3.30.565.10">
    <property type="entry name" value="Histidine kinase-like ATPase, C-terminal domain"/>
    <property type="match status" value="1"/>
</dbReference>
<feature type="transmembrane region" description="Helical" evidence="1">
    <location>
        <begin position="27"/>
        <end position="47"/>
    </location>
</feature>
<dbReference type="PANTHER" id="PTHR34220">
    <property type="entry name" value="SENSOR HISTIDINE KINASE YPDA"/>
    <property type="match status" value="1"/>
</dbReference>
<dbReference type="InterPro" id="IPR010559">
    <property type="entry name" value="Sig_transdc_His_kin_internal"/>
</dbReference>
<dbReference type="Pfam" id="PF02518">
    <property type="entry name" value="HATPase_c"/>
    <property type="match status" value="1"/>
</dbReference>
<dbReference type="AlphaFoldDB" id="A0A1M5YP21"/>
<name>A0A1M5YP21_BUTFI</name>
<dbReference type="GO" id="GO:0000155">
    <property type="term" value="F:phosphorelay sensor kinase activity"/>
    <property type="evidence" value="ECO:0007669"/>
    <property type="project" value="InterPro"/>
</dbReference>
<dbReference type="GO" id="GO:0016020">
    <property type="term" value="C:membrane"/>
    <property type="evidence" value="ECO:0007669"/>
    <property type="project" value="InterPro"/>
</dbReference>
<dbReference type="Gene3D" id="6.10.340.10">
    <property type="match status" value="1"/>
</dbReference>
<sequence length="611" mass="69116">MGSKAGNSTAKQGILYKFKRQPIQKQFTVITGAFLVIILVLSILLFASIKKIFLQNQQNYADMYASRFSNELDNVSFQLEVLGNDFQNSAICKELLSKDRYSEFSSDLIDEINNKVASVKSLNSNIADIAFVNDTLHMSAIFSEEDLRLLYESSLSDQSITSAMGLHKSSIRALSSKTYYIYCYKIYQKGNIIGCVFISLDIDNLIIDDKGNTGTSSDSLESKASSFFLMDTNGNAYPLDNNSELFTDVVLDFCQNYISDPAHEDNDGNVSESYTYSDSNYVISLNYSEKSGCYIISSVYIAAINNYLIFAWRQIIIILIAILLFTLLLVYVFYKNMVQPINKFSGIISKMTQDSQRHLPEPIVVDGCAEVQDLTDSFSTLFAAIDELNKKIFDTTTKLYEEKIRGQATEISYFRSQINPHFLYNVLEQIKSLALSNNVPEIASIAVAMGKMYKYNAKGDPIVPFRNELEMTKAYIDIQKYRFKDKFDIIYNIPDEALDIPVIKIILQPIIENAIQHGIEPALHNCMLYIGCNVSKDLFTIEIRDDGVGIDKERLREIKEVLDTPHYEANTYVGIYNTNARLMLQYGPSYGITIDSQENDGTVVTIKMPKQ</sequence>
<protein>
    <submittedName>
        <fullName evidence="4">Histidine kinase-, DNA gyrase B-, and HSP90-like ATPase</fullName>
    </submittedName>
</protein>
<evidence type="ECO:0000313" key="5">
    <source>
        <dbReference type="Proteomes" id="UP000184278"/>
    </source>
</evidence>